<reference evidence="2" key="1">
    <citation type="submission" date="2023-08" db="EMBL/GenBank/DDBJ databases">
        <title>A de novo genome assembly of Solanum verrucosum Schlechtendal, a Mexican diploid species geographically isolated from the other diploid A-genome species in potato relatives.</title>
        <authorList>
            <person name="Hosaka K."/>
        </authorList>
    </citation>
    <scope>NUCLEOTIDE SEQUENCE</scope>
    <source>
        <tissue evidence="2">Young leaves</tissue>
    </source>
</reference>
<dbReference type="Proteomes" id="UP001234989">
    <property type="component" value="Chromosome 2"/>
</dbReference>
<dbReference type="GO" id="GO:0005737">
    <property type="term" value="C:cytoplasm"/>
    <property type="evidence" value="ECO:0007669"/>
    <property type="project" value="TreeGrafter"/>
</dbReference>
<evidence type="ECO:0000313" key="2">
    <source>
        <dbReference type="EMBL" id="WMV15437.1"/>
    </source>
</evidence>
<feature type="region of interest" description="Disordered" evidence="1">
    <location>
        <begin position="515"/>
        <end position="568"/>
    </location>
</feature>
<evidence type="ECO:0008006" key="4">
    <source>
        <dbReference type="Google" id="ProtNLM"/>
    </source>
</evidence>
<dbReference type="SUPFAM" id="SSF64182">
    <property type="entry name" value="DHH phosphoesterases"/>
    <property type="match status" value="1"/>
</dbReference>
<feature type="region of interest" description="Disordered" evidence="1">
    <location>
        <begin position="443"/>
        <end position="463"/>
    </location>
</feature>
<dbReference type="EMBL" id="CP133613">
    <property type="protein sequence ID" value="WMV15437.1"/>
    <property type="molecule type" value="Genomic_DNA"/>
</dbReference>
<dbReference type="AlphaFoldDB" id="A0AAF0Q311"/>
<proteinExistence type="predicted"/>
<dbReference type="Gene3D" id="3.10.310.20">
    <property type="entry name" value="DHHA2 domain"/>
    <property type="match status" value="1"/>
</dbReference>
<dbReference type="Gene3D" id="3.90.1640.10">
    <property type="entry name" value="inorganic pyrophosphatase (n-terminal core)"/>
    <property type="match status" value="1"/>
</dbReference>
<evidence type="ECO:0000256" key="1">
    <source>
        <dbReference type="SAM" id="MobiDB-lite"/>
    </source>
</evidence>
<sequence length="771" mass="85154">MRRGETEAINKGSGLDILRKVTRNDITRSASDVGNRGQKKISVKLSENDVYNNRHSPNSASKGIHEPLGRSLSVRWLAASKLNSPPVGSPRSGLKVDLPDVDESSVQSSPKSSEENGEYHSPGGLTLPAYERSYTVTKKSRTVSDIPLPPSAASFYCGNSVQMEVLGSCQGIHRLNIFLKARRDYVSAGVPSKFLHAVIGPDCCDVGSVASTIMYAFYLNETLNDDELCTVPVINMKRSDVHSHAELRWLLDSCFVDESSLIFVDEIDLSYYELYGSLKLVLVNCSKLPANQEALKDAVVEIFNCREVLLLFWFSCFCISIMLWSCQVVKSVQSRGYALIFLFMQEDTPYSSVAAVTIGKEASCCTLIADKFTLTSPELLVGQWFSRLLLAGILMDTGNLTNSQTTTKDKYMTTLLINGAGRFGCNGLYEILRYKMHDAADARPGEVSRKDIKRLSKSDAADPRVGEVLEKDIKKLSKSNVADPGVGEVLQRDAKKSSKPNAADPGVREVLLKDSKKLSNSDAADPGVGEVSQKNTKKLSKSDEADHRAEEVLQKDIKKLSKSDTAEPRMEEVLRKDNINLSKSDAADPRTGEVLRKDIKRWSKSELGAGKPGGTGSRMGNSNIGMSSVGISIGELLTHHSTSAENIRSFQQLEKLHIFLIVSGYYDAEKSFKFQLLVNKIMAIIVFFFHASANQNGKPSVEFSREILVSAESAELMKSLLRFIYSYANVLPLKALRQSGLAAEMRVFEIEKIVSRKTIEKLLEEFNERTK</sequence>
<evidence type="ECO:0000313" key="3">
    <source>
        <dbReference type="Proteomes" id="UP001234989"/>
    </source>
</evidence>
<organism evidence="2 3">
    <name type="scientific">Solanum verrucosum</name>
    <dbReference type="NCBI Taxonomy" id="315347"/>
    <lineage>
        <taxon>Eukaryota</taxon>
        <taxon>Viridiplantae</taxon>
        <taxon>Streptophyta</taxon>
        <taxon>Embryophyta</taxon>
        <taxon>Tracheophyta</taxon>
        <taxon>Spermatophyta</taxon>
        <taxon>Magnoliopsida</taxon>
        <taxon>eudicotyledons</taxon>
        <taxon>Gunneridae</taxon>
        <taxon>Pentapetalae</taxon>
        <taxon>asterids</taxon>
        <taxon>lamiids</taxon>
        <taxon>Solanales</taxon>
        <taxon>Solanaceae</taxon>
        <taxon>Solanoideae</taxon>
        <taxon>Solaneae</taxon>
        <taxon>Solanum</taxon>
    </lineage>
</organism>
<feature type="compositionally biased region" description="Basic and acidic residues" evidence="1">
    <location>
        <begin position="540"/>
        <end position="568"/>
    </location>
</feature>
<dbReference type="InterPro" id="IPR038222">
    <property type="entry name" value="DHHA2_dom_sf"/>
</dbReference>
<dbReference type="InterPro" id="IPR038763">
    <property type="entry name" value="DHH_sf"/>
</dbReference>
<dbReference type="GO" id="GO:0004309">
    <property type="term" value="F:exopolyphosphatase activity"/>
    <property type="evidence" value="ECO:0007669"/>
    <property type="project" value="TreeGrafter"/>
</dbReference>
<feature type="region of interest" description="Disordered" evidence="1">
    <location>
        <begin position="82"/>
        <end position="126"/>
    </location>
</feature>
<feature type="compositionally biased region" description="Polar residues" evidence="1">
    <location>
        <begin position="49"/>
        <end position="61"/>
    </location>
</feature>
<name>A0AAF0Q311_SOLVR</name>
<gene>
    <name evidence="2" type="ORF">MTR67_008822</name>
</gene>
<feature type="region of interest" description="Disordered" evidence="1">
    <location>
        <begin position="25"/>
        <end position="66"/>
    </location>
</feature>
<dbReference type="PANTHER" id="PTHR12112:SF52">
    <property type="entry name" value="DHHA2 DOMAIN-CONTAINING PROTEIN"/>
    <property type="match status" value="1"/>
</dbReference>
<dbReference type="PANTHER" id="PTHR12112">
    <property type="entry name" value="BNIP - RELATED"/>
    <property type="match status" value="1"/>
</dbReference>
<keyword evidence="3" id="KW-1185">Reference proteome</keyword>
<accession>A0AAF0Q311</accession>
<protein>
    <recommendedName>
        <fullName evidence="4">DHHA2 domain-containing protein</fullName>
    </recommendedName>
</protein>